<sequence>MMNYDLMIYGEKLRNSNNAVLRLYRAAPTPSPHFTSLHRYKHHILPTIEPETAKIT</sequence>
<name>A0A1E4TFA2_9ASCO</name>
<dbReference type="EMBL" id="KV453842">
    <property type="protein sequence ID" value="ODV90455.1"/>
    <property type="molecule type" value="Genomic_DNA"/>
</dbReference>
<evidence type="ECO:0000313" key="2">
    <source>
        <dbReference type="Proteomes" id="UP000095023"/>
    </source>
</evidence>
<reference evidence="2" key="1">
    <citation type="submission" date="2016-02" db="EMBL/GenBank/DDBJ databases">
        <title>Comparative genomics of biotechnologically important yeasts.</title>
        <authorList>
            <consortium name="DOE Joint Genome Institute"/>
            <person name="Riley R."/>
            <person name="Haridas S."/>
            <person name="Wolfe K.H."/>
            <person name="Lopes M.R."/>
            <person name="Hittinger C.T."/>
            <person name="Goker M."/>
            <person name="Salamov A."/>
            <person name="Wisecaver J."/>
            <person name="Long T.M."/>
            <person name="Aerts A.L."/>
            <person name="Barry K."/>
            <person name="Choi C."/>
            <person name="Clum A."/>
            <person name="Coughlan A.Y."/>
            <person name="Deshpande S."/>
            <person name="Douglass A.P."/>
            <person name="Hanson S.J."/>
            <person name="Klenk H.-P."/>
            <person name="Labutti K."/>
            <person name="Lapidus A."/>
            <person name="Lindquist E."/>
            <person name="Lipzen A."/>
            <person name="Meier-Kolthoff J.P."/>
            <person name="Ohm R.A."/>
            <person name="Otillar R.P."/>
            <person name="Pangilinan J."/>
            <person name="Peng Y."/>
            <person name="Rokas A."/>
            <person name="Rosa C.A."/>
            <person name="Scheuner C."/>
            <person name="Sibirny A.A."/>
            <person name="Slot J.C."/>
            <person name="Stielow J.B."/>
            <person name="Sun H."/>
            <person name="Kurtzman C.P."/>
            <person name="Blackwell M."/>
            <person name="Jeffries T.W."/>
            <person name="Grigoriev I.V."/>
        </authorList>
    </citation>
    <scope>NUCLEOTIDE SEQUENCE [LARGE SCALE GENOMIC DNA]</scope>
    <source>
        <strain evidence="2">NRRL Y-17796</strain>
    </source>
</reference>
<protein>
    <submittedName>
        <fullName evidence="1">Uncharacterized protein</fullName>
    </submittedName>
</protein>
<proteinExistence type="predicted"/>
<accession>A0A1E4TFA2</accession>
<evidence type="ECO:0000313" key="1">
    <source>
        <dbReference type="EMBL" id="ODV90455.1"/>
    </source>
</evidence>
<gene>
    <name evidence="1" type="ORF">CANCADRAFT_31415</name>
</gene>
<dbReference type="Proteomes" id="UP000095023">
    <property type="component" value="Unassembled WGS sequence"/>
</dbReference>
<keyword evidence="2" id="KW-1185">Reference proteome</keyword>
<dbReference type="AlphaFoldDB" id="A0A1E4TFA2"/>
<organism evidence="1 2">
    <name type="scientific">Tortispora caseinolytica NRRL Y-17796</name>
    <dbReference type="NCBI Taxonomy" id="767744"/>
    <lineage>
        <taxon>Eukaryota</taxon>
        <taxon>Fungi</taxon>
        <taxon>Dikarya</taxon>
        <taxon>Ascomycota</taxon>
        <taxon>Saccharomycotina</taxon>
        <taxon>Trigonopsidomycetes</taxon>
        <taxon>Trigonopsidales</taxon>
        <taxon>Trigonopsidaceae</taxon>
        <taxon>Tortispora</taxon>
    </lineage>
</organism>